<proteinExistence type="predicted"/>
<sequence>MNDERTTVATDDERHAHSDRVVDTLLDSLRRNDMRAFADQWAPDGVMEFPFAPPGYRVLNGRDDVWDYVKDYTATIRLDEITEHRRHHTLDPTVVILEFSAKGVAVQTNNPYRMDYVGVVTIGPDGIRHYRDYWNSLAAAAAMGGVDALMAGFTAKAADD</sequence>
<evidence type="ECO:0000313" key="2">
    <source>
        <dbReference type="Proteomes" id="UP001289645"/>
    </source>
</evidence>
<organism evidence="1 2">
    <name type="scientific">Mycolicibacterium parafortuitum</name>
    <name type="common">Mycobacterium parafortuitum</name>
    <dbReference type="NCBI Taxonomy" id="39692"/>
    <lineage>
        <taxon>Bacteria</taxon>
        <taxon>Bacillati</taxon>
        <taxon>Actinomycetota</taxon>
        <taxon>Actinomycetes</taxon>
        <taxon>Mycobacteriales</taxon>
        <taxon>Mycobacteriaceae</taxon>
        <taxon>Mycolicibacterium</taxon>
    </lineage>
</organism>
<protein>
    <submittedName>
        <fullName evidence="1">Nuclear transport factor 2 family protein</fullName>
    </submittedName>
</protein>
<reference evidence="1 2" key="1">
    <citation type="journal article" date="2021" name="Chemosphere">
        <title>Bioballs carrying a syntrophic Rhodococcus and Mycolicibacterium consortium for simultaneous sorption and biodegradation of fuel oil in contaminated freshwater.</title>
        <authorList>
            <person name="Naloka K."/>
            <person name="Polrit D."/>
            <person name="Muangchinda C."/>
            <person name="Thoetkiattikul H."/>
            <person name="Pinyakong O."/>
        </authorList>
    </citation>
    <scope>NUCLEOTIDE SEQUENCE [LARGE SCALE GENOMIC DNA]</scope>
    <source>
        <strain evidence="1 2">J101</strain>
    </source>
</reference>
<dbReference type="EMBL" id="JAOXLN010000035">
    <property type="protein sequence ID" value="MDZ5088564.1"/>
    <property type="molecule type" value="Genomic_DNA"/>
</dbReference>
<accession>A0ACC6MNL9</accession>
<keyword evidence="2" id="KW-1185">Reference proteome</keyword>
<gene>
    <name evidence="1" type="ORF">OHX15_24490</name>
</gene>
<evidence type="ECO:0000313" key="1">
    <source>
        <dbReference type="EMBL" id="MDZ5088564.1"/>
    </source>
</evidence>
<comment type="caution">
    <text evidence="1">The sequence shown here is derived from an EMBL/GenBank/DDBJ whole genome shotgun (WGS) entry which is preliminary data.</text>
</comment>
<dbReference type="Proteomes" id="UP001289645">
    <property type="component" value="Unassembled WGS sequence"/>
</dbReference>
<name>A0ACC6MNL9_MYCPF</name>